<dbReference type="OrthoDB" id="9772350at2"/>
<reference evidence="2 3" key="1">
    <citation type="submission" date="2018-11" db="EMBL/GenBank/DDBJ databases">
        <title>Genome sequence of strain 7197.</title>
        <authorList>
            <person name="Gao J."/>
            <person name="Sun J."/>
        </authorList>
    </citation>
    <scope>NUCLEOTIDE SEQUENCE [LARGE SCALE GENOMIC DNA]</scope>
    <source>
        <strain evidence="2 3">7197</strain>
    </source>
</reference>
<keyword evidence="3" id="KW-1185">Reference proteome</keyword>
<accession>A0A3N9P213</accession>
<proteinExistence type="predicted"/>
<organism evidence="2 3">
    <name type="scientific">Paenibacillus rhizophilus</name>
    <dbReference type="NCBI Taxonomy" id="1850366"/>
    <lineage>
        <taxon>Bacteria</taxon>
        <taxon>Bacillati</taxon>
        <taxon>Bacillota</taxon>
        <taxon>Bacilli</taxon>
        <taxon>Bacillales</taxon>
        <taxon>Paenibacillaceae</taxon>
        <taxon>Paenibacillus</taxon>
    </lineage>
</organism>
<dbReference type="InterPro" id="IPR036291">
    <property type="entry name" value="NAD(P)-bd_dom_sf"/>
</dbReference>
<name>A0A3N9P213_9BACL</name>
<dbReference type="SUPFAM" id="SSF51735">
    <property type="entry name" value="NAD(P)-binding Rossmann-fold domains"/>
    <property type="match status" value="1"/>
</dbReference>
<dbReference type="InterPro" id="IPR000683">
    <property type="entry name" value="Gfo/Idh/MocA-like_OxRdtase_N"/>
</dbReference>
<dbReference type="AlphaFoldDB" id="A0A3N9P213"/>
<dbReference type="RefSeq" id="WP_124696777.1">
    <property type="nucleotide sequence ID" value="NZ_JBHUFE010000005.1"/>
</dbReference>
<dbReference type="EMBL" id="RQPI01000011">
    <property type="protein sequence ID" value="RQW09855.1"/>
    <property type="molecule type" value="Genomic_DNA"/>
</dbReference>
<gene>
    <name evidence="2" type="ORF">EH198_17360</name>
</gene>
<dbReference type="Gene3D" id="3.40.50.720">
    <property type="entry name" value="NAD(P)-binding Rossmann-like Domain"/>
    <property type="match status" value="1"/>
</dbReference>
<dbReference type="GO" id="GO:0000166">
    <property type="term" value="F:nucleotide binding"/>
    <property type="evidence" value="ECO:0007669"/>
    <property type="project" value="InterPro"/>
</dbReference>
<evidence type="ECO:0000259" key="1">
    <source>
        <dbReference type="Pfam" id="PF01408"/>
    </source>
</evidence>
<sequence length="366" mass="40301">MERIGFGLIGGGWRAEFFLRIAEAMPERFAVKAIFVRDQGKADKLQEQWGIKTYTSFEEFTAACRNECSFAVVSVKRVVNAEFIEKLTEAGIPALAETPPADGVEGLLRLWERVGASAKVQIAEQYAFQPVHAARIRLARSGRLGEVSQAQVSAAHDYHGISLIRRLLGIGFENAVIRAQTFTSPIVKSPDRGGPPLSEELEESQQIIATLDFGNKLGVLDFTGDQYFSWIRGKRILVRGERGEIVNDEVSWLQSFDSPVYDKLRRIDTGHGGNLEGFHHKGIMGCGEWLYVNPHAPARLSDDEIAVAESLARMEDYVRGGPSFYSLAEGCQDHYLALEMQRAAVSGVPVTTQTQPWASASAGGNI</sequence>
<protein>
    <submittedName>
        <fullName evidence="2">Gfo/Idh/MocA family oxidoreductase</fullName>
    </submittedName>
</protein>
<feature type="domain" description="Gfo/Idh/MocA-like oxidoreductase N-terminal" evidence="1">
    <location>
        <begin position="5"/>
        <end position="114"/>
    </location>
</feature>
<evidence type="ECO:0000313" key="3">
    <source>
        <dbReference type="Proteomes" id="UP000282529"/>
    </source>
</evidence>
<comment type="caution">
    <text evidence="2">The sequence shown here is derived from an EMBL/GenBank/DDBJ whole genome shotgun (WGS) entry which is preliminary data.</text>
</comment>
<evidence type="ECO:0000313" key="2">
    <source>
        <dbReference type="EMBL" id="RQW09855.1"/>
    </source>
</evidence>
<dbReference type="Pfam" id="PF01408">
    <property type="entry name" value="GFO_IDH_MocA"/>
    <property type="match status" value="1"/>
</dbReference>
<dbReference type="Proteomes" id="UP000282529">
    <property type="component" value="Unassembled WGS sequence"/>
</dbReference>